<dbReference type="AlphaFoldDB" id="C4J8A8"/>
<name>C4J8A8_MAIZE</name>
<proteinExistence type="evidence at transcript level"/>
<reference evidence="2" key="1">
    <citation type="journal article" date="2009" name="PLoS Genet.">
        <title>Sequencing, mapping, and analysis of 27,455 maize full-length cDNAs.</title>
        <authorList>
            <person name="Soderlund C."/>
            <person name="Descour A."/>
            <person name="Kudrna D."/>
            <person name="Bomhoff M."/>
            <person name="Boyd L."/>
            <person name="Currie J."/>
            <person name="Angelova A."/>
            <person name="Collura K."/>
            <person name="Wissotski M."/>
            <person name="Ashley E."/>
            <person name="Morrow D."/>
            <person name="Fernandes J."/>
            <person name="Walbot V."/>
            <person name="Yu Y."/>
        </authorList>
    </citation>
    <scope>NUCLEOTIDE SEQUENCE</scope>
    <source>
        <strain evidence="2">B73</strain>
    </source>
</reference>
<organism evidence="2">
    <name type="scientific">Zea mays</name>
    <name type="common">Maize</name>
    <dbReference type="NCBI Taxonomy" id="4577"/>
    <lineage>
        <taxon>Eukaryota</taxon>
        <taxon>Viridiplantae</taxon>
        <taxon>Streptophyta</taxon>
        <taxon>Embryophyta</taxon>
        <taxon>Tracheophyta</taxon>
        <taxon>Spermatophyta</taxon>
        <taxon>Magnoliopsida</taxon>
        <taxon>Liliopsida</taxon>
        <taxon>Poales</taxon>
        <taxon>Poaceae</taxon>
        <taxon>PACMAD clade</taxon>
        <taxon>Panicoideae</taxon>
        <taxon>Andropogonodae</taxon>
        <taxon>Andropogoneae</taxon>
        <taxon>Tripsacinae</taxon>
        <taxon>Zea</taxon>
    </lineage>
</organism>
<dbReference type="EMBL" id="BT087055">
    <property type="protein sequence ID" value="ACR37408.1"/>
    <property type="molecule type" value="mRNA"/>
</dbReference>
<protein>
    <submittedName>
        <fullName evidence="2">Uncharacterized protein</fullName>
    </submittedName>
</protein>
<sequence length="100" mass="10686">MSSSMARVAISAIMGRSISDTGIGRWNGGYPEEPPLRRSRSSDGLPSPPTDRSSDDMDSAACAGGSCVMGRPRYLDVRLDTRSSSSLSRAFSMRSFCSSK</sequence>
<reference evidence="2" key="2">
    <citation type="submission" date="2012-06" db="EMBL/GenBank/DDBJ databases">
        <authorList>
            <person name="Yu Y."/>
            <person name="Currie J."/>
            <person name="Lomeli R."/>
            <person name="Angelova A."/>
            <person name="Collura K."/>
            <person name="Wissotski M."/>
            <person name="Campos D."/>
            <person name="Kudrna D."/>
            <person name="Golser W."/>
            <person name="Ashely E."/>
            <person name="Descour A."/>
            <person name="Fernandes J."/>
            <person name="Soderlund C."/>
            <person name="Walbot V."/>
        </authorList>
    </citation>
    <scope>NUCLEOTIDE SEQUENCE</scope>
    <source>
        <strain evidence="2">B73</strain>
    </source>
</reference>
<evidence type="ECO:0000313" key="2">
    <source>
        <dbReference type="EMBL" id="ACR37408.1"/>
    </source>
</evidence>
<accession>C4J8A8</accession>
<feature type="region of interest" description="Disordered" evidence="1">
    <location>
        <begin position="19"/>
        <end position="64"/>
    </location>
</feature>
<evidence type="ECO:0000256" key="1">
    <source>
        <dbReference type="SAM" id="MobiDB-lite"/>
    </source>
</evidence>